<keyword evidence="2" id="KW-0004">4Fe-4S</keyword>
<sequence>MIKEMKIALRNAGKINPNSIDDYINADGYQALKMARQMDKAQLISTLEDAGKLRGRGGAGFNTGLKWSSAFKAEGCEKYVVCNADEGEPGTYKDRTIIENDPHTVIEGVLICAYAIGAKECYIYCRGEYEHSISLLRNAIAQAKEKGISAEVKVRVHSGAGSYVCGEETALLNSLEGKRAEPRLKPPFPTTAGFRAKPTVVNNVETFAAVPAIVEKGAEWFRAIGSPEYPGTKVFSLSGDIVHKACFEAPTNVTLRDVIFGFGGGVANGCKLKAIQVGGSSCGFLTPDKLDTSVDFDSMRAIGRALGSGAILVIDDSHNIVDILVGIAEFFNHESCGKCAPCREGTLRAAQLIRNIADGKGSKKDLEQIKDLSEMMGMSCFCPLGQSATAAVTSAMELFPEDFRAKISKQEV</sequence>
<dbReference type="Gene3D" id="3.40.50.11540">
    <property type="entry name" value="NADH-ubiquinone oxidoreductase 51kDa subunit"/>
    <property type="match status" value="1"/>
</dbReference>
<dbReference type="EMBL" id="CP155571">
    <property type="protein sequence ID" value="XFO71585.1"/>
    <property type="molecule type" value="Genomic_DNA"/>
</dbReference>
<dbReference type="InterPro" id="IPR037225">
    <property type="entry name" value="Nuo51_FMN-bd_sf"/>
</dbReference>
<evidence type="ECO:0000256" key="3">
    <source>
        <dbReference type="ARBA" id="ARBA00022723"/>
    </source>
</evidence>
<evidence type="ECO:0000313" key="7">
    <source>
        <dbReference type="EMBL" id="XFO71585.1"/>
    </source>
</evidence>
<dbReference type="InterPro" id="IPR011538">
    <property type="entry name" value="Nuo51_FMN-bd"/>
</dbReference>
<keyword evidence="7" id="KW-0560">Oxidoreductase</keyword>
<dbReference type="SUPFAM" id="SSF142984">
    <property type="entry name" value="Nqo1 middle domain-like"/>
    <property type="match status" value="1"/>
</dbReference>
<gene>
    <name evidence="7" type="primary">hndC_2</name>
    <name evidence="7" type="ORF">SPACI_016190</name>
</gene>
<dbReference type="SUPFAM" id="SSF142019">
    <property type="entry name" value="Nqo1 FMN-binding domain-like"/>
    <property type="match status" value="1"/>
</dbReference>
<accession>A0ABZ3J012</accession>
<evidence type="ECO:0000313" key="8">
    <source>
        <dbReference type="Proteomes" id="UP000216052"/>
    </source>
</evidence>
<dbReference type="PROSITE" id="PS00645">
    <property type="entry name" value="COMPLEX1_51K_2"/>
    <property type="match status" value="1"/>
</dbReference>
<dbReference type="PANTHER" id="PTHR43578">
    <property type="entry name" value="NADH-QUINONE OXIDOREDUCTASE SUBUNIT F"/>
    <property type="match status" value="1"/>
</dbReference>
<dbReference type="PANTHER" id="PTHR43578:SF3">
    <property type="entry name" value="NADH-QUINONE OXIDOREDUCTASE SUBUNIT F"/>
    <property type="match status" value="1"/>
</dbReference>
<keyword evidence="4" id="KW-0408">Iron</keyword>
<evidence type="ECO:0000256" key="1">
    <source>
        <dbReference type="ARBA" id="ARBA00007523"/>
    </source>
</evidence>
<keyword evidence="8" id="KW-1185">Reference proteome</keyword>
<dbReference type="Gene3D" id="3.10.20.600">
    <property type="match status" value="1"/>
</dbReference>
<evidence type="ECO:0000259" key="6">
    <source>
        <dbReference type="SMART" id="SM00928"/>
    </source>
</evidence>
<evidence type="ECO:0000256" key="2">
    <source>
        <dbReference type="ARBA" id="ARBA00022485"/>
    </source>
</evidence>
<evidence type="ECO:0000256" key="4">
    <source>
        <dbReference type="ARBA" id="ARBA00023004"/>
    </source>
</evidence>
<dbReference type="SUPFAM" id="SSF140490">
    <property type="entry name" value="Nqo1C-terminal domain-like"/>
    <property type="match status" value="1"/>
</dbReference>
<dbReference type="Proteomes" id="UP000216052">
    <property type="component" value="Chromosome"/>
</dbReference>
<dbReference type="InterPro" id="IPR037207">
    <property type="entry name" value="Nuop51_4Fe4S-bd_sf"/>
</dbReference>
<dbReference type="EC" id="1.12.1.3" evidence="7"/>
<proteinExistence type="inferred from homology"/>
<dbReference type="Pfam" id="PF10589">
    <property type="entry name" value="NADH_4Fe-4S"/>
    <property type="match status" value="1"/>
</dbReference>
<dbReference type="Pfam" id="PF01512">
    <property type="entry name" value="Complex1_51K"/>
    <property type="match status" value="1"/>
</dbReference>
<comment type="similarity">
    <text evidence="1">Belongs to the complex I 51 kDa subunit family.</text>
</comment>
<dbReference type="RefSeq" id="WP_093796945.1">
    <property type="nucleotide sequence ID" value="NZ_CP155571.1"/>
</dbReference>
<reference evidence="7" key="1">
    <citation type="submission" date="2024-05" db="EMBL/GenBank/DDBJ databases">
        <title>Isolation and characterization of Sporomusa carbonis sp. nov., a carboxydotrophic hydrogenogen in the genus of Sporomusa isolated from a charcoal burning pile.</title>
        <authorList>
            <person name="Boeer T."/>
            <person name="Rosenbaum F."/>
            <person name="Eysell L."/>
            <person name="Mueller V."/>
            <person name="Daniel R."/>
            <person name="Poehlein A."/>
        </authorList>
    </citation>
    <scope>NUCLEOTIDE SEQUENCE [LARGE SCALE GENOMIC DNA]</scope>
    <source>
        <strain evidence="7">DSM 3132</strain>
    </source>
</reference>
<dbReference type="GO" id="GO:0050583">
    <property type="term" value="F:hydrogen dehydrogenase (NADP+) activity"/>
    <property type="evidence" value="ECO:0007669"/>
    <property type="project" value="UniProtKB-EC"/>
</dbReference>
<dbReference type="Gene3D" id="6.10.250.1450">
    <property type="match status" value="1"/>
</dbReference>
<protein>
    <submittedName>
        <fullName evidence="7">NADP-reducing hydrogenase subunit HndC</fullName>
        <ecNumber evidence="7">1.12.1.3</ecNumber>
    </submittedName>
</protein>
<feature type="domain" description="NADH-ubiquinone oxidoreductase 51kDa subunit iron-sulphur binding" evidence="6">
    <location>
        <begin position="321"/>
        <end position="366"/>
    </location>
</feature>
<keyword evidence="3" id="KW-0479">Metal-binding</keyword>
<dbReference type="InterPro" id="IPR001949">
    <property type="entry name" value="NADH-UbQ_OxRdtase_51kDa_CS"/>
</dbReference>
<evidence type="ECO:0000256" key="5">
    <source>
        <dbReference type="ARBA" id="ARBA00023014"/>
    </source>
</evidence>
<dbReference type="Gene3D" id="1.20.1440.230">
    <property type="entry name" value="NADH-ubiquinone oxidoreductase 51kDa subunit, iron-sulphur binding domain"/>
    <property type="match status" value="1"/>
</dbReference>
<organism evidence="7 8">
    <name type="scientific">Sporomusa acidovorans (strain ATCC 49682 / DSM 3132 / Mol)</name>
    <dbReference type="NCBI Taxonomy" id="1123286"/>
    <lineage>
        <taxon>Bacteria</taxon>
        <taxon>Bacillati</taxon>
        <taxon>Bacillota</taxon>
        <taxon>Negativicutes</taxon>
        <taxon>Selenomonadales</taxon>
        <taxon>Sporomusaceae</taxon>
        <taxon>Sporomusa</taxon>
    </lineage>
</organism>
<dbReference type="InterPro" id="IPR019575">
    <property type="entry name" value="Nuop51_4Fe4S-bd"/>
</dbReference>
<keyword evidence="5" id="KW-0411">Iron-sulfur</keyword>
<name>A0ABZ3J012_SPOA4</name>
<dbReference type="SMART" id="SM00928">
    <property type="entry name" value="NADH_4Fe-4S"/>
    <property type="match status" value="1"/>
</dbReference>